<dbReference type="InterPro" id="IPR041921">
    <property type="entry name" value="NuoE_N"/>
</dbReference>
<dbReference type="EC" id="1.6.5.11" evidence="11"/>
<evidence type="ECO:0000256" key="2">
    <source>
        <dbReference type="ARBA" id="ARBA00022714"/>
    </source>
</evidence>
<dbReference type="GO" id="GO:1902494">
    <property type="term" value="C:catalytic complex"/>
    <property type="evidence" value="ECO:0007669"/>
    <property type="project" value="UniProtKB-ARBA"/>
</dbReference>
<evidence type="ECO:0000256" key="5">
    <source>
        <dbReference type="ARBA" id="ARBA00023004"/>
    </source>
</evidence>
<evidence type="ECO:0000256" key="7">
    <source>
        <dbReference type="ARBA" id="ARBA00023027"/>
    </source>
</evidence>
<dbReference type="NCBIfam" id="NF005724">
    <property type="entry name" value="PRK07539.1-4"/>
    <property type="match status" value="1"/>
</dbReference>
<dbReference type="PROSITE" id="PS01099">
    <property type="entry name" value="COMPLEX1_24K"/>
    <property type="match status" value="1"/>
</dbReference>
<dbReference type="Gene3D" id="1.10.10.1590">
    <property type="entry name" value="NADH-quinone oxidoreductase subunit E"/>
    <property type="match status" value="1"/>
</dbReference>
<reference evidence="12" key="1">
    <citation type="submission" date="2017-09" db="EMBL/GenBank/DDBJ databases">
        <title>Genome sequence of Nannocystis excedens DSM 71.</title>
        <authorList>
            <person name="Blom J."/>
        </authorList>
    </citation>
    <scope>NUCLEOTIDE SEQUENCE [LARGE SCALE GENOMIC DNA]</scope>
    <source>
        <strain evidence="12">type strain: E19</strain>
    </source>
</reference>
<dbReference type="OrthoDB" id="9807941at2"/>
<dbReference type="PANTHER" id="PTHR10371:SF3">
    <property type="entry name" value="NADH DEHYDROGENASE [UBIQUINONE] FLAVOPROTEIN 2, MITOCHONDRIAL"/>
    <property type="match status" value="1"/>
</dbReference>
<protein>
    <submittedName>
        <fullName evidence="11">NADH-quinone oxidoreductase chain 2</fullName>
        <ecNumber evidence="11">1.6.5.11</ecNumber>
    </submittedName>
</protein>
<evidence type="ECO:0000256" key="6">
    <source>
        <dbReference type="ARBA" id="ARBA00023014"/>
    </source>
</evidence>
<proteinExistence type="inferred from homology"/>
<evidence type="ECO:0000313" key="11">
    <source>
        <dbReference type="EMBL" id="SON54910.1"/>
    </source>
</evidence>
<dbReference type="GO" id="GO:0051537">
    <property type="term" value="F:2 iron, 2 sulfur cluster binding"/>
    <property type="evidence" value="ECO:0007669"/>
    <property type="project" value="UniProtKB-KW"/>
</dbReference>
<evidence type="ECO:0000313" key="12">
    <source>
        <dbReference type="Proteomes" id="UP000223606"/>
    </source>
</evidence>
<dbReference type="AlphaFoldDB" id="A0A2C9D3S1"/>
<dbReference type="GO" id="GO:0098796">
    <property type="term" value="C:membrane protein complex"/>
    <property type="evidence" value="ECO:0007669"/>
    <property type="project" value="UniProtKB-ARBA"/>
</dbReference>
<dbReference type="InterPro" id="IPR042128">
    <property type="entry name" value="NuoE_dom"/>
</dbReference>
<evidence type="ECO:0000256" key="1">
    <source>
        <dbReference type="ARBA" id="ARBA00010643"/>
    </source>
</evidence>
<comment type="similarity">
    <text evidence="1">Belongs to the complex I 24 kDa subunit family.</text>
</comment>
<dbReference type="GO" id="GO:0022890">
    <property type="term" value="F:inorganic cation transmembrane transporter activity"/>
    <property type="evidence" value="ECO:0007669"/>
    <property type="project" value="UniProtKB-ARBA"/>
</dbReference>
<keyword evidence="2" id="KW-0001">2Fe-2S</keyword>
<dbReference type="FunFam" id="1.10.10.1590:FF:000001">
    <property type="entry name" value="NADH-quinone oxidoreductase subunit E"/>
    <property type="match status" value="1"/>
</dbReference>
<feature type="region of interest" description="Disordered" evidence="10">
    <location>
        <begin position="207"/>
        <end position="262"/>
    </location>
</feature>
<dbReference type="Pfam" id="PF01257">
    <property type="entry name" value="2Fe-2S_thioredx"/>
    <property type="match status" value="1"/>
</dbReference>
<dbReference type="KEGG" id="hdi:HDIA_1369"/>
<evidence type="ECO:0000256" key="10">
    <source>
        <dbReference type="SAM" id="MobiDB-lite"/>
    </source>
</evidence>
<dbReference type="CDD" id="cd03064">
    <property type="entry name" value="TRX_Fd_NuoE"/>
    <property type="match status" value="1"/>
</dbReference>
<dbReference type="GO" id="GO:0003954">
    <property type="term" value="F:NADH dehydrogenase activity"/>
    <property type="evidence" value="ECO:0007669"/>
    <property type="project" value="TreeGrafter"/>
</dbReference>
<keyword evidence="5" id="KW-0408">Iron</keyword>
<keyword evidence="11" id="KW-0560">Oxidoreductase</keyword>
<comment type="catalytic activity">
    <reaction evidence="9">
        <text>a quinone + NADH + 5 H(+)(in) = a quinol + NAD(+) + 4 H(+)(out)</text>
        <dbReference type="Rhea" id="RHEA:57888"/>
        <dbReference type="ChEBI" id="CHEBI:15378"/>
        <dbReference type="ChEBI" id="CHEBI:24646"/>
        <dbReference type="ChEBI" id="CHEBI:57540"/>
        <dbReference type="ChEBI" id="CHEBI:57945"/>
        <dbReference type="ChEBI" id="CHEBI:132124"/>
    </reaction>
</comment>
<dbReference type="FunFam" id="3.40.30.10:FF:000022">
    <property type="entry name" value="NADH dehydrogenase flavoprotein 2, mitochondrial"/>
    <property type="match status" value="1"/>
</dbReference>
<gene>
    <name evidence="11" type="primary">nqo2</name>
    <name evidence="11" type="ORF">HDIA_1369</name>
</gene>
<dbReference type="NCBIfam" id="TIGR01958">
    <property type="entry name" value="nuoE_fam"/>
    <property type="match status" value="1"/>
</dbReference>
<feature type="region of interest" description="Disordered" evidence="10">
    <location>
        <begin position="169"/>
        <end position="190"/>
    </location>
</feature>
<feature type="compositionally biased region" description="Basic and acidic residues" evidence="10">
    <location>
        <begin position="241"/>
        <end position="250"/>
    </location>
</feature>
<evidence type="ECO:0000256" key="8">
    <source>
        <dbReference type="ARBA" id="ARBA00034078"/>
    </source>
</evidence>
<keyword evidence="4" id="KW-1278">Translocase</keyword>
<dbReference type="GO" id="GO:0008324">
    <property type="term" value="F:monoatomic cation transmembrane transporter activity"/>
    <property type="evidence" value="ECO:0007669"/>
    <property type="project" value="UniProtKB-ARBA"/>
</dbReference>
<dbReference type="RefSeq" id="WP_099555491.1">
    <property type="nucleotide sequence ID" value="NZ_LT960614.1"/>
</dbReference>
<dbReference type="Gene3D" id="3.40.30.10">
    <property type="entry name" value="Glutaredoxin"/>
    <property type="match status" value="1"/>
</dbReference>
<sequence>MAVRRLHHEQPESFQFSDKTLAFAEACVKKYPEERRASAVIPLLWEVQQQEGWISEPAIRAVADYLGMPYIRVLEVATFYTMFLLAPVGKKAHIQVCGTTPCMLRGSEDLIAVCKRRIAENAFEISADGDFSWEEVECLGACVNAPMIQVVEDTYEDLTPESFEAILDTFASGGTPTPGPQNGRHFGCAAGGPTTLLDPELYRGTAASPKVVPAPKPEAAPAADTVPETPEARSQNAGKPSTDDRTEVEVARSSGEDVSGADEVVSDEFRPVTLAAPQGEADDLKRIKGVGPKLEKMLNEMGIYHFSQIAEWTDMNLKWVDQNLTGFKGRASRDQWIEQSKVLATGAETEFSKRVDAGDVPSSQ</sequence>
<dbReference type="GO" id="GO:0098662">
    <property type="term" value="P:inorganic cation transmembrane transport"/>
    <property type="evidence" value="ECO:0007669"/>
    <property type="project" value="UniProtKB-ARBA"/>
</dbReference>
<keyword evidence="3" id="KW-0479">Metal-binding</keyword>
<evidence type="ECO:0000256" key="3">
    <source>
        <dbReference type="ARBA" id="ARBA00022723"/>
    </source>
</evidence>
<keyword evidence="6" id="KW-0411">Iron-sulfur</keyword>
<dbReference type="PANTHER" id="PTHR10371">
    <property type="entry name" value="NADH DEHYDROGENASE UBIQUINONE FLAVOPROTEIN 2, MITOCHONDRIAL"/>
    <property type="match status" value="1"/>
</dbReference>
<comment type="cofactor">
    <cofactor evidence="8">
        <name>[2Fe-2S] cluster</name>
        <dbReference type="ChEBI" id="CHEBI:190135"/>
    </cofactor>
</comment>
<dbReference type="GO" id="GO:0031967">
    <property type="term" value="C:organelle envelope"/>
    <property type="evidence" value="ECO:0007669"/>
    <property type="project" value="UniProtKB-ARBA"/>
</dbReference>
<keyword evidence="7" id="KW-0520">NAD</keyword>
<dbReference type="GO" id="GO:0046872">
    <property type="term" value="F:metal ion binding"/>
    <property type="evidence" value="ECO:0007669"/>
    <property type="project" value="UniProtKB-KW"/>
</dbReference>
<organism evidence="11 12">
    <name type="scientific">Hartmannibacter diazotrophicus</name>
    <dbReference type="NCBI Taxonomy" id="1482074"/>
    <lineage>
        <taxon>Bacteria</taxon>
        <taxon>Pseudomonadati</taxon>
        <taxon>Pseudomonadota</taxon>
        <taxon>Alphaproteobacteria</taxon>
        <taxon>Hyphomicrobiales</taxon>
        <taxon>Pleomorphomonadaceae</taxon>
        <taxon>Hartmannibacter</taxon>
    </lineage>
</organism>
<dbReference type="InterPro" id="IPR002023">
    <property type="entry name" value="NuoE-like"/>
</dbReference>
<dbReference type="GO" id="GO:0031090">
    <property type="term" value="C:organelle membrane"/>
    <property type="evidence" value="ECO:0007669"/>
    <property type="project" value="UniProtKB-ARBA"/>
</dbReference>
<keyword evidence="12" id="KW-1185">Reference proteome</keyword>
<dbReference type="SUPFAM" id="SSF52833">
    <property type="entry name" value="Thioredoxin-like"/>
    <property type="match status" value="1"/>
</dbReference>
<evidence type="ECO:0000256" key="4">
    <source>
        <dbReference type="ARBA" id="ARBA00022967"/>
    </source>
</evidence>
<name>A0A2C9D3S1_9HYPH</name>
<dbReference type="GO" id="GO:0022804">
    <property type="term" value="F:active transmembrane transporter activity"/>
    <property type="evidence" value="ECO:0007669"/>
    <property type="project" value="UniProtKB-ARBA"/>
</dbReference>
<dbReference type="Proteomes" id="UP000223606">
    <property type="component" value="Chromosome 1"/>
</dbReference>
<dbReference type="InterPro" id="IPR036249">
    <property type="entry name" value="Thioredoxin-like_sf"/>
</dbReference>
<accession>A0A2C9D3S1</accession>
<dbReference type="Gene3D" id="1.10.150.20">
    <property type="entry name" value="5' to 3' exonuclease, C-terminal subdomain"/>
    <property type="match status" value="1"/>
</dbReference>
<dbReference type="EMBL" id="LT960614">
    <property type="protein sequence ID" value="SON54910.1"/>
    <property type="molecule type" value="Genomic_DNA"/>
</dbReference>
<evidence type="ECO:0000256" key="9">
    <source>
        <dbReference type="ARBA" id="ARBA00047712"/>
    </source>
</evidence>